<protein>
    <recommendedName>
        <fullName evidence="4">HTH araC/xylS-type domain-containing protein</fullName>
    </recommendedName>
</protein>
<dbReference type="Pfam" id="PF12833">
    <property type="entry name" value="HTH_18"/>
    <property type="match status" value="1"/>
</dbReference>
<evidence type="ECO:0000256" key="1">
    <source>
        <dbReference type="ARBA" id="ARBA00023015"/>
    </source>
</evidence>
<keyword evidence="1" id="KW-0805">Transcription regulation</keyword>
<evidence type="ECO:0000313" key="6">
    <source>
        <dbReference type="Proteomes" id="UP000603200"/>
    </source>
</evidence>
<accession>A0ABQ4A1L4</accession>
<comment type="caution">
    <text evidence="5">The sequence shown here is derived from an EMBL/GenBank/DDBJ whole genome shotgun (WGS) entry which is preliminary data.</text>
</comment>
<evidence type="ECO:0000313" key="5">
    <source>
        <dbReference type="EMBL" id="GIE24594.1"/>
    </source>
</evidence>
<evidence type="ECO:0000256" key="3">
    <source>
        <dbReference type="ARBA" id="ARBA00023163"/>
    </source>
</evidence>
<organism evidence="5 6">
    <name type="scientific">Winogradskya humida</name>
    <dbReference type="NCBI Taxonomy" id="113566"/>
    <lineage>
        <taxon>Bacteria</taxon>
        <taxon>Bacillati</taxon>
        <taxon>Actinomycetota</taxon>
        <taxon>Actinomycetes</taxon>
        <taxon>Micromonosporales</taxon>
        <taxon>Micromonosporaceae</taxon>
        <taxon>Winogradskya</taxon>
    </lineage>
</organism>
<proteinExistence type="predicted"/>
<dbReference type="InterPro" id="IPR018060">
    <property type="entry name" value="HTH_AraC"/>
</dbReference>
<keyword evidence="3" id="KW-0804">Transcription</keyword>
<name>A0ABQ4A1L4_9ACTN</name>
<dbReference type="RefSeq" id="WP_203841596.1">
    <property type="nucleotide sequence ID" value="NZ_BAAATV010000019.1"/>
</dbReference>
<dbReference type="SMART" id="SM00342">
    <property type="entry name" value="HTH_ARAC"/>
    <property type="match status" value="1"/>
</dbReference>
<dbReference type="InterPro" id="IPR050204">
    <property type="entry name" value="AraC_XylS_family_regulators"/>
</dbReference>
<dbReference type="InterPro" id="IPR009057">
    <property type="entry name" value="Homeodomain-like_sf"/>
</dbReference>
<dbReference type="PANTHER" id="PTHR46796:SF2">
    <property type="entry name" value="TRANSCRIPTIONAL REGULATORY PROTEIN"/>
    <property type="match status" value="1"/>
</dbReference>
<evidence type="ECO:0000256" key="2">
    <source>
        <dbReference type="ARBA" id="ARBA00023125"/>
    </source>
</evidence>
<keyword evidence="6" id="KW-1185">Reference proteome</keyword>
<dbReference type="SUPFAM" id="SSF46689">
    <property type="entry name" value="Homeodomain-like"/>
    <property type="match status" value="2"/>
</dbReference>
<evidence type="ECO:0000259" key="4">
    <source>
        <dbReference type="PROSITE" id="PS01124"/>
    </source>
</evidence>
<dbReference type="PROSITE" id="PS00041">
    <property type="entry name" value="HTH_ARAC_FAMILY_1"/>
    <property type="match status" value="1"/>
</dbReference>
<dbReference type="EMBL" id="BOMN01000111">
    <property type="protein sequence ID" value="GIE24594.1"/>
    <property type="molecule type" value="Genomic_DNA"/>
</dbReference>
<dbReference type="Gene3D" id="1.10.10.60">
    <property type="entry name" value="Homeodomain-like"/>
    <property type="match status" value="2"/>
</dbReference>
<reference evidence="5 6" key="1">
    <citation type="submission" date="2021-01" db="EMBL/GenBank/DDBJ databases">
        <title>Whole genome shotgun sequence of Actinoplanes humidus NBRC 14915.</title>
        <authorList>
            <person name="Komaki H."/>
            <person name="Tamura T."/>
        </authorList>
    </citation>
    <scope>NUCLEOTIDE SEQUENCE [LARGE SCALE GENOMIC DNA]</scope>
    <source>
        <strain evidence="5 6">NBRC 14915</strain>
    </source>
</reference>
<dbReference type="InterPro" id="IPR018062">
    <property type="entry name" value="HTH_AraC-typ_CS"/>
</dbReference>
<sequence>MPASIKVPESRYNVDAVRRAIAQMRDDLCAPLRLADLARTASFSPFHFHRVFRATTGETPARFLAALRMAKARRLLMRSRSSVAMISSAVGYTSVGTFTTQFRRLVGLPPERFRHLARRLDGLLIGGRSPGYRPAGRWGPAGAGLIIGEFRPLEPDAGPVRWGTADADYPVWQLPFALGPGGYQVRILHLEQQWPAGSALIDDEPGSYRIGMTRLSVVEPFRIPVLIRPPMRVPDPTDRPVLSAEPVRLLADALHAEAPARHNLRLA</sequence>
<dbReference type="PROSITE" id="PS01124">
    <property type="entry name" value="HTH_ARAC_FAMILY_2"/>
    <property type="match status" value="1"/>
</dbReference>
<keyword evidence="2" id="KW-0238">DNA-binding</keyword>
<gene>
    <name evidence="5" type="ORF">Ahu01nite_076960</name>
</gene>
<dbReference type="PANTHER" id="PTHR46796">
    <property type="entry name" value="HTH-TYPE TRANSCRIPTIONAL ACTIVATOR RHAS-RELATED"/>
    <property type="match status" value="1"/>
</dbReference>
<feature type="domain" description="HTH araC/xylS-type" evidence="4">
    <location>
        <begin position="18"/>
        <end position="116"/>
    </location>
</feature>
<dbReference type="Proteomes" id="UP000603200">
    <property type="component" value="Unassembled WGS sequence"/>
</dbReference>